<name>A0ACC6M0S3_9BACI</name>
<proteinExistence type="predicted"/>
<organism evidence="1 2">
    <name type="scientific">Gracilibacillus pellucidus</name>
    <dbReference type="NCBI Taxonomy" id="3095368"/>
    <lineage>
        <taxon>Bacteria</taxon>
        <taxon>Bacillati</taxon>
        <taxon>Bacillota</taxon>
        <taxon>Bacilli</taxon>
        <taxon>Bacillales</taxon>
        <taxon>Bacillaceae</taxon>
        <taxon>Gracilibacillus</taxon>
    </lineage>
</organism>
<dbReference type="EMBL" id="JAWZSR010000001">
    <property type="protein sequence ID" value="MDX8044548.1"/>
    <property type="molecule type" value="Genomic_DNA"/>
</dbReference>
<gene>
    <name evidence="1" type="ORF">SH601_00985</name>
</gene>
<keyword evidence="2" id="KW-1185">Reference proteome</keyword>
<accession>A0ACC6M0S3</accession>
<dbReference type="Proteomes" id="UP001277972">
    <property type="component" value="Unassembled WGS sequence"/>
</dbReference>
<comment type="caution">
    <text evidence="1">The sequence shown here is derived from an EMBL/GenBank/DDBJ whole genome shotgun (WGS) entry which is preliminary data.</text>
</comment>
<evidence type="ECO:0000313" key="2">
    <source>
        <dbReference type="Proteomes" id="UP001277972"/>
    </source>
</evidence>
<reference evidence="1" key="1">
    <citation type="submission" date="2023-11" db="EMBL/GenBank/DDBJ databases">
        <title>Gracilibacillus pellucida a moderately halophilic bacterium isolated from saline soil in Xinjiang province.</title>
        <authorList>
            <person name="Zhang Z."/>
            <person name="Tan F."/>
            <person name="Wang Y."/>
            <person name="Xia M."/>
        </authorList>
    </citation>
    <scope>NUCLEOTIDE SEQUENCE</scope>
    <source>
        <strain evidence="1">S3-1-1</strain>
    </source>
</reference>
<evidence type="ECO:0000313" key="1">
    <source>
        <dbReference type="EMBL" id="MDX8044548.1"/>
    </source>
</evidence>
<sequence length="157" mass="17771">MEGRTLRNRQDSMAFYITIALGITVLIGAGWFVKSYLDGKTVFNNNSIQQYAYSYNQPRTLNTMEINLPQGLVTEEELDDESEEEEELESDELMVEDSELTDGQTDSTEQVEAATTSYYYKRRSTSNNTSNNNKSYSNSNSSSNSKTNTVRTDVYGN</sequence>
<protein>
    <submittedName>
        <fullName evidence="1">Uncharacterized protein</fullName>
    </submittedName>
</protein>